<comment type="function">
    <text evidence="10">Component of the MICOS complex, a large protein complex of the mitochondrial inner membrane that plays crucial roles in the maintenance of crista junctions, inner membrane architecture, and formation of contact sites to the outer membrane. Plays a role in keeping cristae membranes connected to the inner boundary membrane. Also promotes protein import via the mitochondrial intermembrane space assembly (MIA) pathway.</text>
</comment>
<feature type="compositionally biased region" description="Low complexity" evidence="13">
    <location>
        <begin position="295"/>
        <end position="308"/>
    </location>
</feature>
<feature type="compositionally biased region" description="Polar residues" evidence="13">
    <location>
        <begin position="608"/>
        <end position="622"/>
    </location>
</feature>
<evidence type="ECO:0000256" key="9">
    <source>
        <dbReference type="ARBA" id="ARBA00023136"/>
    </source>
</evidence>
<feature type="transmembrane region" description="Helical" evidence="11">
    <location>
        <begin position="97"/>
        <end position="115"/>
    </location>
</feature>
<keyword evidence="15" id="KW-1185">Reference proteome</keyword>
<feature type="compositionally biased region" description="Pro residues" evidence="13">
    <location>
        <begin position="340"/>
        <end position="357"/>
    </location>
</feature>
<keyword evidence="9 11" id="KW-0472">Membrane</keyword>
<feature type="coiled-coil region" evidence="12">
    <location>
        <begin position="422"/>
        <end position="464"/>
    </location>
</feature>
<gene>
    <name evidence="14" type="ORF">I316_07672</name>
</gene>
<dbReference type="EMBL" id="KI669515">
    <property type="protein sequence ID" value="OCF30706.1"/>
    <property type="molecule type" value="Genomic_DNA"/>
</dbReference>
<evidence type="ECO:0000256" key="4">
    <source>
        <dbReference type="ARBA" id="ARBA00022692"/>
    </source>
</evidence>
<evidence type="ECO:0000256" key="5">
    <source>
        <dbReference type="ARBA" id="ARBA00022792"/>
    </source>
</evidence>
<dbReference type="GO" id="GO:0061617">
    <property type="term" value="C:MICOS complex"/>
    <property type="evidence" value="ECO:0007669"/>
    <property type="project" value="TreeGrafter"/>
</dbReference>
<dbReference type="OrthoDB" id="10261039at2759"/>
<evidence type="ECO:0000256" key="10">
    <source>
        <dbReference type="ARBA" id="ARBA00025571"/>
    </source>
</evidence>
<dbReference type="InterPro" id="IPR019133">
    <property type="entry name" value="MIC60"/>
</dbReference>
<keyword evidence="5 11" id="KW-0999">Mitochondrion inner membrane</keyword>
<dbReference type="PANTHER" id="PTHR15415">
    <property type="entry name" value="MITOFILIN"/>
    <property type="match status" value="1"/>
</dbReference>
<evidence type="ECO:0000256" key="11">
    <source>
        <dbReference type="RuleBase" id="RU363000"/>
    </source>
</evidence>
<dbReference type="STRING" id="1296120.A0A1B9GI62"/>
<feature type="compositionally biased region" description="Low complexity" evidence="13">
    <location>
        <begin position="44"/>
        <end position="76"/>
    </location>
</feature>
<dbReference type="GO" id="GO:0042407">
    <property type="term" value="P:cristae formation"/>
    <property type="evidence" value="ECO:0007669"/>
    <property type="project" value="TreeGrafter"/>
</dbReference>
<keyword evidence="4 11" id="KW-0812">Transmembrane</keyword>
<comment type="subunit">
    <text evidence="11">Component of the mitochondrial contact site and cristae organizing system (MICOS) complex.</text>
</comment>
<feature type="region of interest" description="Disordered" evidence="13">
    <location>
        <begin position="603"/>
        <end position="622"/>
    </location>
</feature>
<evidence type="ECO:0000256" key="2">
    <source>
        <dbReference type="ARBA" id="ARBA00010877"/>
    </source>
</evidence>
<sequence length="766" mass="83156">MYGQLRVARSRAARPTLLQQRRLLATPPPPPGSGLPPTPPPTGTPVRPVVVTTTAPITPGSSTLASANTTTTRINPDPIPPPPSQPSKPPRRFFRRFLIYTTLGALTFYAASGYVSTRSDNYRDFFASNFPGGEFVADYADDHGWESFGIGSVSKKAIKSYQSVTGTQPESDKIHEAQKRVDNAEKQAVKGAEQVKAKAVEVKDAITGKQTTAQKVSDKAHELKDKAVAALHRAEDKVQHLGHDTKEKVDKATKDVPFNFSDGVEGIVREAEKALGKAEAKASNIVHKVEDAVTPAPAASTPAGPVGTVSPYTQKSRELNPTGVQPQKPSFEGKRVYDGPPLPLGHEPPPGYYIPPPAKPIAEKVEDKVEEVKQTLPLLVPKVKEFAAEEPIISQLASTIDSLTASLSTPTKSPSADANGILSKAQDDLTALNKRLHEVKAAEKERLEKTVGEKTKEFEALLKEKEAGWSKSEQGLKENWVKERQGLVDEWRKELEGELESQRQGIEQRLREEVVSQGIELQRRWLRSIKTQVETERGGRLAKLDTLTTSLKQLERVTLDNSAQLDDNVRLHKIWSALRAVQSKAEAGDVSFDEELRALKSLSKPASDVTSESTSTSANGNENVITTTLSQLEKSGIASTGVKSFASLSSWFINSVAPKIHSSSLVPAPEEASVLSHLASAGLSKLLFRPQPGRIEGNNVGAVLARAEYCLAEKDLDGAAREVNTLKGWPGKLADDWLREARRKLEVQQALEVVAAEATLNSLLLA</sequence>
<feature type="region of interest" description="Disordered" evidence="13">
    <location>
        <begin position="295"/>
        <end position="357"/>
    </location>
</feature>
<dbReference type="Pfam" id="PF09731">
    <property type="entry name" value="Mitofilin"/>
    <property type="match status" value="1"/>
</dbReference>
<dbReference type="PANTHER" id="PTHR15415:SF7">
    <property type="entry name" value="MICOS COMPLEX SUBUNIT MIC60"/>
    <property type="match status" value="1"/>
</dbReference>
<evidence type="ECO:0000256" key="13">
    <source>
        <dbReference type="SAM" id="MobiDB-lite"/>
    </source>
</evidence>
<evidence type="ECO:0000256" key="3">
    <source>
        <dbReference type="ARBA" id="ARBA00018116"/>
    </source>
</evidence>
<comment type="subcellular location">
    <subcellularLocation>
        <location evidence="1 11">Mitochondrion inner membrane</location>
        <topology evidence="1 11">Single-pass membrane protein</topology>
    </subcellularLocation>
</comment>
<organism evidence="14 15">
    <name type="scientific">Kwoniella heveanensis BCC8398</name>
    <dbReference type="NCBI Taxonomy" id="1296120"/>
    <lineage>
        <taxon>Eukaryota</taxon>
        <taxon>Fungi</taxon>
        <taxon>Dikarya</taxon>
        <taxon>Basidiomycota</taxon>
        <taxon>Agaricomycotina</taxon>
        <taxon>Tremellomycetes</taxon>
        <taxon>Tremellales</taxon>
        <taxon>Cryptococcaceae</taxon>
        <taxon>Kwoniella</taxon>
    </lineage>
</organism>
<proteinExistence type="inferred from homology"/>
<evidence type="ECO:0000313" key="14">
    <source>
        <dbReference type="EMBL" id="OCF30706.1"/>
    </source>
</evidence>
<accession>A0A1B9GI62</accession>
<evidence type="ECO:0000256" key="8">
    <source>
        <dbReference type="ARBA" id="ARBA00023128"/>
    </source>
</evidence>
<feature type="region of interest" description="Disordered" evidence="13">
    <location>
        <begin position="23"/>
        <end position="90"/>
    </location>
</feature>
<comment type="similarity">
    <text evidence="2 11">Belongs to the MICOS complex subunit Mic60 family.</text>
</comment>
<reference evidence="14 15" key="1">
    <citation type="submission" date="2013-07" db="EMBL/GenBank/DDBJ databases">
        <title>The Genome Sequence of Cryptococcus heveanensis BCC8398.</title>
        <authorList>
            <consortium name="The Broad Institute Genome Sequencing Platform"/>
            <person name="Cuomo C."/>
            <person name="Litvintseva A."/>
            <person name="Chen Y."/>
            <person name="Heitman J."/>
            <person name="Sun S."/>
            <person name="Springer D."/>
            <person name="Dromer F."/>
            <person name="Young S.K."/>
            <person name="Zeng Q."/>
            <person name="Gargeya S."/>
            <person name="Fitzgerald M."/>
            <person name="Abouelleil A."/>
            <person name="Alvarado L."/>
            <person name="Berlin A.M."/>
            <person name="Chapman S.B."/>
            <person name="Dewar J."/>
            <person name="Goldberg J."/>
            <person name="Griggs A."/>
            <person name="Gujja S."/>
            <person name="Hansen M."/>
            <person name="Howarth C."/>
            <person name="Imamovic A."/>
            <person name="Larimer J."/>
            <person name="McCowan C."/>
            <person name="Murphy C."/>
            <person name="Pearson M."/>
            <person name="Priest M."/>
            <person name="Roberts A."/>
            <person name="Saif S."/>
            <person name="Shea T."/>
            <person name="Sykes S."/>
            <person name="Wortman J."/>
            <person name="Nusbaum C."/>
            <person name="Birren B."/>
        </authorList>
    </citation>
    <scope>NUCLEOTIDE SEQUENCE [LARGE SCALE GENOMIC DNA]</scope>
    <source>
        <strain evidence="14 15">BCC8398</strain>
    </source>
</reference>
<keyword evidence="8 11" id="KW-0496">Mitochondrion</keyword>
<feature type="compositionally biased region" description="Pro residues" evidence="13">
    <location>
        <begin position="77"/>
        <end position="88"/>
    </location>
</feature>
<name>A0A1B9GI62_9TREE</name>
<evidence type="ECO:0000256" key="7">
    <source>
        <dbReference type="ARBA" id="ARBA00023054"/>
    </source>
</evidence>
<reference evidence="15" key="2">
    <citation type="submission" date="2013-12" db="EMBL/GenBank/DDBJ databases">
        <title>Evolution of pathogenesis and genome organization in the Tremellales.</title>
        <authorList>
            <person name="Cuomo C."/>
            <person name="Litvintseva A."/>
            <person name="Heitman J."/>
            <person name="Chen Y."/>
            <person name="Sun S."/>
            <person name="Springer D."/>
            <person name="Dromer F."/>
            <person name="Young S."/>
            <person name="Zeng Q."/>
            <person name="Chapman S."/>
            <person name="Gujja S."/>
            <person name="Saif S."/>
            <person name="Birren B."/>
        </authorList>
    </citation>
    <scope>NUCLEOTIDE SEQUENCE [LARGE SCALE GENOMIC DNA]</scope>
    <source>
        <strain evidence="15">BCC8398</strain>
    </source>
</reference>
<keyword evidence="6 11" id="KW-1133">Transmembrane helix</keyword>
<evidence type="ECO:0000256" key="6">
    <source>
        <dbReference type="ARBA" id="ARBA00022989"/>
    </source>
</evidence>
<evidence type="ECO:0000256" key="1">
    <source>
        <dbReference type="ARBA" id="ARBA00004434"/>
    </source>
</evidence>
<evidence type="ECO:0000256" key="12">
    <source>
        <dbReference type="SAM" id="Coils"/>
    </source>
</evidence>
<evidence type="ECO:0000313" key="15">
    <source>
        <dbReference type="Proteomes" id="UP000092666"/>
    </source>
</evidence>
<dbReference type="AlphaFoldDB" id="A0A1B9GI62"/>
<protein>
    <recommendedName>
        <fullName evidence="3 11">MICOS complex subunit MIC60</fullName>
    </recommendedName>
    <alternativeName>
        <fullName evidence="11">Mitofilin</fullName>
    </alternativeName>
</protein>
<dbReference type="Proteomes" id="UP000092666">
    <property type="component" value="Unassembled WGS sequence"/>
</dbReference>
<keyword evidence="7 12" id="KW-0175">Coiled coil</keyword>
<feature type="compositionally biased region" description="Pro residues" evidence="13">
    <location>
        <begin position="26"/>
        <end position="43"/>
    </location>
</feature>